<evidence type="ECO:0000256" key="1">
    <source>
        <dbReference type="SAM" id="MobiDB-lite"/>
    </source>
</evidence>
<protein>
    <submittedName>
        <fullName evidence="2">Uncharacterized protein</fullName>
    </submittedName>
</protein>
<feature type="region of interest" description="Disordered" evidence="1">
    <location>
        <begin position="1"/>
        <end position="50"/>
    </location>
</feature>
<proteinExistence type="predicted"/>
<feature type="compositionally biased region" description="Basic and acidic residues" evidence="1">
    <location>
        <begin position="28"/>
        <end position="39"/>
    </location>
</feature>
<accession>D2RV21</accession>
<dbReference type="EMBL" id="CP001860">
    <property type="protein sequence ID" value="ADB59314.1"/>
    <property type="molecule type" value="Genomic_DNA"/>
</dbReference>
<gene>
    <name evidence="2" type="ordered locus">Htur_0414</name>
</gene>
<dbReference type="AlphaFoldDB" id="D2RV21"/>
<dbReference type="KEGG" id="htu:Htur_0414"/>
<name>D2RV21_HALTV</name>
<organism evidence="2 3">
    <name type="scientific">Haloterrigena turkmenica (strain ATCC 51198 / DSM 5511 / JCM 9101 / NCIMB 13204 / VKM B-1734 / 4k)</name>
    <name type="common">Halococcus turkmenicus</name>
    <dbReference type="NCBI Taxonomy" id="543526"/>
    <lineage>
        <taxon>Archaea</taxon>
        <taxon>Methanobacteriati</taxon>
        <taxon>Methanobacteriota</taxon>
        <taxon>Stenosarchaea group</taxon>
        <taxon>Halobacteria</taxon>
        <taxon>Halobacteriales</taxon>
        <taxon>Natrialbaceae</taxon>
        <taxon>Haloterrigena</taxon>
    </lineage>
</organism>
<dbReference type="Proteomes" id="UP000001903">
    <property type="component" value="Chromosome"/>
</dbReference>
<evidence type="ECO:0000313" key="3">
    <source>
        <dbReference type="Proteomes" id="UP000001903"/>
    </source>
</evidence>
<dbReference type="HOGENOM" id="CLU_3112999_0_0_2"/>
<sequence length="50" mass="5493">MSVLTESNASRAGPKVPLETGGEAASDASERWARQDRTQKRVLNNVKHSR</sequence>
<reference evidence="2 3" key="1">
    <citation type="journal article" date="2010" name="Stand. Genomic Sci.">
        <title>Complete genome sequence of Haloterrigena turkmenica type strain (4k).</title>
        <authorList>
            <person name="Saunders E."/>
            <person name="Tindall B.J."/>
            <person name="Fahnrich R."/>
            <person name="Lapidus A."/>
            <person name="Copeland A."/>
            <person name="Del Rio T.G."/>
            <person name="Lucas S."/>
            <person name="Chen F."/>
            <person name="Tice H."/>
            <person name="Cheng J.F."/>
            <person name="Han C."/>
            <person name="Detter J.C."/>
            <person name="Bruce D."/>
            <person name="Goodwin L."/>
            <person name="Chain P."/>
            <person name="Pitluck S."/>
            <person name="Pati A."/>
            <person name="Ivanova N."/>
            <person name="Mavromatis K."/>
            <person name="Chen A."/>
            <person name="Palaniappan K."/>
            <person name="Land M."/>
            <person name="Hauser L."/>
            <person name="Chang Y.J."/>
            <person name="Jeffries C.D."/>
            <person name="Brettin T."/>
            <person name="Rohde M."/>
            <person name="Goker M."/>
            <person name="Bristow J."/>
            <person name="Eisen J.A."/>
            <person name="Markowitz V."/>
            <person name="Hugenholtz P."/>
            <person name="Klenk H.P."/>
            <person name="Kyrpides N.C."/>
        </authorList>
    </citation>
    <scope>NUCLEOTIDE SEQUENCE [LARGE SCALE GENOMIC DNA]</scope>
    <source>
        <strain evidence="3">ATCC 51198 / DSM 5511 / JCM 9101 / NCIMB 13204 / VKM B-1734 / 4k</strain>
    </source>
</reference>
<keyword evidence="3" id="KW-1185">Reference proteome</keyword>
<evidence type="ECO:0000313" key="2">
    <source>
        <dbReference type="EMBL" id="ADB59314.1"/>
    </source>
</evidence>
<feature type="compositionally biased region" description="Polar residues" evidence="1">
    <location>
        <begin position="1"/>
        <end position="10"/>
    </location>
</feature>